<gene>
    <name evidence="2" type="ORF">CEY00_Acc13831</name>
</gene>
<feature type="region of interest" description="Disordered" evidence="1">
    <location>
        <begin position="51"/>
        <end position="91"/>
    </location>
</feature>
<organism evidence="2 3">
    <name type="scientific">Actinidia chinensis var. chinensis</name>
    <name type="common">Chinese soft-hair kiwi</name>
    <dbReference type="NCBI Taxonomy" id="1590841"/>
    <lineage>
        <taxon>Eukaryota</taxon>
        <taxon>Viridiplantae</taxon>
        <taxon>Streptophyta</taxon>
        <taxon>Embryophyta</taxon>
        <taxon>Tracheophyta</taxon>
        <taxon>Spermatophyta</taxon>
        <taxon>Magnoliopsida</taxon>
        <taxon>eudicotyledons</taxon>
        <taxon>Gunneridae</taxon>
        <taxon>Pentapetalae</taxon>
        <taxon>asterids</taxon>
        <taxon>Ericales</taxon>
        <taxon>Actinidiaceae</taxon>
        <taxon>Actinidia</taxon>
    </lineage>
</organism>
<feature type="compositionally biased region" description="Low complexity" evidence="1">
    <location>
        <begin position="74"/>
        <end position="91"/>
    </location>
</feature>
<reference evidence="3" key="2">
    <citation type="journal article" date="2018" name="BMC Genomics">
        <title>A manually annotated Actinidia chinensis var. chinensis (kiwifruit) genome highlights the challenges associated with draft genomes and gene prediction in plants.</title>
        <authorList>
            <person name="Pilkington S.M."/>
            <person name="Crowhurst R."/>
            <person name="Hilario E."/>
            <person name="Nardozza S."/>
            <person name="Fraser L."/>
            <person name="Peng Y."/>
            <person name="Gunaseelan K."/>
            <person name="Simpson R."/>
            <person name="Tahir J."/>
            <person name="Deroles S.C."/>
            <person name="Templeton K."/>
            <person name="Luo Z."/>
            <person name="Davy M."/>
            <person name="Cheng C."/>
            <person name="McNeilage M."/>
            <person name="Scaglione D."/>
            <person name="Liu Y."/>
            <person name="Zhang Q."/>
            <person name="Datson P."/>
            <person name="De Silva N."/>
            <person name="Gardiner S.E."/>
            <person name="Bassett H."/>
            <person name="Chagne D."/>
            <person name="McCallum J."/>
            <person name="Dzierzon H."/>
            <person name="Deng C."/>
            <person name="Wang Y.Y."/>
            <person name="Barron L."/>
            <person name="Manako K."/>
            <person name="Bowen J."/>
            <person name="Foster T.M."/>
            <person name="Erridge Z.A."/>
            <person name="Tiffin H."/>
            <person name="Waite C.N."/>
            <person name="Davies K.M."/>
            <person name="Grierson E.P."/>
            <person name="Laing W.A."/>
            <person name="Kirk R."/>
            <person name="Chen X."/>
            <person name="Wood M."/>
            <person name="Montefiori M."/>
            <person name="Brummell D.A."/>
            <person name="Schwinn K.E."/>
            <person name="Catanach A."/>
            <person name="Fullerton C."/>
            <person name="Li D."/>
            <person name="Meiyalaghan S."/>
            <person name="Nieuwenhuizen N."/>
            <person name="Read N."/>
            <person name="Prakash R."/>
            <person name="Hunter D."/>
            <person name="Zhang H."/>
            <person name="McKenzie M."/>
            <person name="Knabel M."/>
            <person name="Harris A."/>
            <person name="Allan A.C."/>
            <person name="Gleave A."/>
            <person name="Chen A."/>
            <person name="Janssen B.J."/>
            <person name="Plunkett B."/>
            <person name="Ampomah-Dwamena C."/>
            <person name="Voogd C."/>
            <person name="Leif D."/>
            <person name="Lafferty D."/>
            <person name="Souleyre E.J.F."/>
            <person name="Varkonyi-Gasic E."/>
            <person name="Gambi F."/>
            <person name="Hanley J."/>
            <person name="Yao J.L."/>
            <person name="Cheung J."/>
            <person name="David K.M."/>
            <person name="Warren B."/>
            <person name="Marsh K."/>
            <person name="Snowden K.C."/>
            <person name="Lin-Wang K."/>
            <person name="Brian L."/>
            <person name="Martinez-Sanchez M."/>
            <person name="Wang M."/>
            <person name="Ileperuma N."/>
            <person name="Macnee N."/>
            <person name="Campin R."/>
            <person name="McAtee P."/>
            <person name="Drummond R.S.M."/>
            <person name="Espley R.V."/>
            <person name="Ireland H.S."/>
            <person name="Wu R."/>
            <person name="Atkinson R.G."/>
            <person name="Karunairetnam S."/>
            <person name="Bulley S."/>
            <person name="Chunkath S."/>
            <person name="Hanley Z."/>
            <person name="Storey R."/>
            <person name="Thrimawithana A.H."/>
            <person name="Thomson S."/>
            <person name="David C."/>
            <person name="Testolin R."/>
            <person name="Huang H."/>
            <person name="Hellens R.P."/>
            <person name="Schaffer R.J."/>
        </authorList>
    </citation>
    <scope>NUCLEOTIDE SEQUENCE [LARGE SCALE GENOMIC DNA]</scope>
    <source>
        <strain evidence="3">cv. Red5</strain>
    </source>
</reference>
<dbReference type="EMBL" id="NKQK01000012">
    <property type="protein sequence ID" value="PSS16334.1"/>
    <property type="molecule type" value="Genomic_DNA"/>
</dbReference>
<feature type="compositionally biased region" description="Polar residues" evidence="1">
    <location>
        <begin position="107"/>
        <end position="125"/>
    </location>
</feature>
<feature type="compositionally biased region" description="Basic and acidic residues" evidence="1">
    <location>
        <begin position="180"/>
        <end position="189"/>
    </location>
</feature>
<feature type="compositionally biased region" description="Low complexity" evidence="1">
    <location>
        <begin position="150"/>
        <end position="161"/>
    </location>
</feature>
<protein>
    <submittedName>
        <fullName evidence="2">Fibrillin-2 C-terminal peptide like</fullName>
    </submittedName>
</protein>
<accession>A0A2R6QX48</accession>
<evidence type="ECO:0000313" key="3">
    <source>
        <dbReference type="Proteomes" id="UP000241394"/>
    </source>
</evidence>
<feature type="compositionally biased region" description="Acidic residues" evidence="1">
    <location>
        <begin position="214"/>
        <end position="226"/>
    </location>
</feature>
<dbReference type="OrthoDB" id="1289445at2759"/>
<dbReference type="InParanoid" id="A0A2R6QX48"/>
<feature type="compositionally biased region" description="Polar residues" evidence="1">
    <location>
        <begin position="63"/>
        <end position="73"/>
    </location>
</feature>
<dbReference type="Proteomes" id="UP000241394">
    <property type="component" value="Chromosome LG12"/>
</dbReference>
<dbReference type="OMA" id="CDECETE"/>
<feature type="region of interest" description="Disordered" evidence="1">
    <location>
        <begin position="214"/>
        <end position="235"/>
    </location>
</feature>
<name>A0A2R6QX48_ACTCC</name>
<evidence type="ECO:0000313" key="2">
    <source>
        <dbReference type="EMBL" id="PSS16334.1"/>
    </source>
</evidence>
<dbReference type="AlphaFoldDB" id="A0A2R6QX48"/>
<proteinExistence type="predicted"/>
<evidence type="ECO:0000256" key="1">
    <source>
        <dbReference type="SAM" id="MobiDB-lite"/>
    </source>
</evidence>
<keyword evidence="3" id="KW-1185">Reference proteome</keyword>
<dbReference type="Gramene" id="PSS16334">
    <property type="protein sequence ID" value="PSS16334"/>
    <property type="gene ID" value="CEY00_Acc13831"/>
</dbReference>
<feature type="region of interest" description="Disordered" evidence="1">
    <location>
        <begin position="107"/>
        <end position="189"/>
    </location>
</feature>
<sequence>MQTTEDYCQEIDESGRGFHSAAVHRLALLTLNNAFTSTTTEAAHRCIACGSSVKRPPPSSPSLQEPTPKKQQISLLTSPSSSSTATSTTTTSLPVLRRCISDPINSAGTTTATQCSPETAKTNVLESLPRLPQILGRSVSDPLHSPDHLTTAATTTTTPHTAPRKSPLSPNSGELGAESNRGEGRSSRRLNLMKDRMREMILWWDQFVRDGEDEGIEGNNGEDEGIEGNNNENCNGDDGEKITECDECETEVAVSVERTGECLVIHFKCPCNRGYQILLAGNNCYYKLM</sequence>
<reference evidence="2 3" key="1">
    <citation type="submission" date="2017-07" db="EMBL/GenBank/DDBJ databases">
        <title>An improved, manually edited Actinidia chinensis var. chinensis (kiwifruit) genome highlights the challenges associated with draft genomes and gene prediction in plants.</title>
        <authorList>
            <person name="Pilkington S."/>
            <person name="Crowhurst R."/>
            <person name="Hilario E."/>
            <person name="Nardozza S."/>
            <person name="Fraser L."/>
            <person name="Peng Y."/>
            <person name="Gunaseelan K."/>
            <person name="Simpson R."/>
            <person name="Tahir J."/>
            <person name="Deroles S."/>
            <person name="Templeton K."/>
            <person name="Luo Z."/>
            <person name="Davy M."/>
            <person name="Cheng C."/>
            <person name="Mcneilage M."/>
            <person name="Scaglione D."/>
            <person name="Liu Y."/>
            <person name="Zhang Q."/>
            <person name="Datson P."/>
            <person name="De Silva N."/>
            <person name="Gardiner S."/>
            <person name="Bassett H."/>
            <person name="Chagne D."/>
            <person name="Mccallum J."/>
            <person name="Dzierzon H."/>
            <person name="Deng C."/>
            <person name="Wang Y.-Y."/>
            <person name="Barron N."/>
            <person name="Manako K."/>
            <person name="Bowen J."/>
            <person name="Foster T."/>
            <person name="Erridge Z."/>
            <person name="Tiffin H."/>
            <person name="Waite C."/>
            <person name="Davies K."/>
            <person name="Grierson E."/>
            <person name="Laing W."/>
            <person name="Kirk R."/>
            <person name="Chen X."/>
            <person name="Wood M."/>
            <person name="Montefiori M."/>
            <person name="Brummell D."/>
            <person name="Schwinn K."/>
            <person name="Catanach A."/>
            <person name="Fullerton C."/>
            <person name="Li D."/>
            <person name="Meiyalaghan S."/>
            <person name="Nieuwenhuizen N."/>
            <person name="Read N."/>
            <person name="Prakash R."/>
            <person name="Hunter D."/>
            <person name="Zhang H."/>
            <person name="Mckenzie M."/>
            <person name="Knabel M."/>
            <person name="Harris A."/>
            <person name="Allan A."/>
            <person name="Chen A."/>
            <person name="Janssen B."/>
            <person name="Plunkett B."/>
            <person name="Dwamena C."/>
            <person name="Voogd C."/>
            <person name="Leif D."/>
            <person name="Lafferty D."/>
            <person name="Souleyre E."/>
            <person name="Varkonyi-Gasic E."/>
            <person name="Gambi F."/>
            <person name="Hanley J."/>
            <person name="Yao J.-L."/>
            <person name="Cheung J."/>
            <person name="David K."/>
            <person name="Warren B."/>
            <person name="Marsh K."/>
            <person name="Snowden K."/>
            <person name="Lin-Wang K."/>
            <person name="Brian L."/>
            <person name="Martinez-Sanchez M."/>
            <person name="Wang M."/>
            <person name="Ileperuma N."/>
            <person name="Macnee N."/>
            <person name="Campin R."/>
            <person name="Mcatee P."/>
            <person name="Drummond R."/>
            <person name="Espley R."/>
            <person name="Ireland H."/>
            <person name="Wu R."/>
            <person name="Atkinson R."/>
            <person name="Karunairetnam S."/>
            <person name="Bulley S."/>
            <person name="Chunkath S."/>
            <person name="Hanley Z."/>
            <person name="Storey R."/>
            <person name="Thrimawithana A."/>
            <person name="Thomson S."/>
            <person name="David C."/>
            <person name="Testolin R."/>
        </authorList>
    </citation>
    <scope>NUCLEOTIDE SEQUENCE [LARGE SCALE GENOMIC DNA]</scope>
    <source>
        <strain evidence="3">cv. Red5</strain>
        <tissue evidence="2">Young leaf</tissue>
    </source>
</reference>
<comment type="caution">
    <text evidence="2">The sequence shown here is derived from an EMBL/GenBank/DDBJ whole genome shotgun (WGS) entry which is preliminary data.</text>
</comment>
<dbReference type="FunCoup" id="A0A2R6QX48">
    <property type="interactions" value="3"/>
</dbReference>